<keyword evidence="2 7" id="KW-0808">Transferase</keyword>
<dbReference type="EC" id="2.7.1.71" evidence="7"/>
<feature type="binding site" evidence="7">
    <location>
        <position position="118"/>
    </location>
    <ligand>
        <name>ATP</name>
        <dbReference type="ChEBI" id="CHEBI:30616"/>
    </ligand>
</feature>
<evidence type="ECO:0000256" key="5">
    <source>
        <dbReference type="ARBA" id="ARBA00022840"/>
    </source>
</evidence>
<keyword evidence="1 7" id="KW-0028">Amino-acid biosynthesis</keyword>
<keyword evidence="5 7" id="KW-0067">ATP-binding</keyword>
<comment type="subunit">
    <text evidence="7">Monomer.</text>
</comment>
<dbReference type="PRINTS" id="PR01100">
    <property type="entry name" value="SHIKIMTKNASE"/>
</dbReference>
<dbReference type="Pfam" id="PF01202">
    <property type="entry name" value="SKI"/>
    <property type="match status" value="1"/>
</dbReference>
<evidence type="ECO:0000256" key="4">
    <source>
        <dbReference type="ARBA" id="ARBA00022777"/>
    </source>
</evidence>
<dbReference type="GO" id="GO:0000287">
    <property type="term" value="F:magnesium ion binding"/>
    <property type="evidence" value="ECO:0007669"/>
    <property type="project" value="UniProtKB-UniRule"/>
</dbReference>
<evidence type="ECO:0000256" key="6">
    <source>
        <dbReference type="ARBA" id="ARBA00023141"/>
    </source>
</evidence>
<keyword evidence="4 7" id="KW-0418">Kinase</keyword>
<dbReference type="GO" id="GO:0005829">
    <property type="term" value="C:cytosol"/>
    <property type="evidence" value="ECO:0007669"/>
    <property type="project" value="TreeGrafter"/>
</dbReference>
<reference evidence="8" key="1">
    <citation type="submission" date="2019-04" db="EMBL/GenBank/DDBJ databases">
        <title>Evolution of Biomass-Degrading Anaerobic Consortia Revealed by Metagenomics.</title>
        <authorList>
            <person name="Peng X."/>
        </authorList>
    </citation>
    <scope>NUCLEOTIDE SEQUENCE</scope>
    <source>
        <strain evidence="8">SIG551</strain>
    </source>
</reference>
<dbReference type="InterPro" id="IPR000623">
    <property type="entry name" value="Shikimate_kinase/TSH1"/>
</dbReference>
<dbReference type="GO" id="GO:0008652">
    <property type="term" value="P:amino acid biosynthetic process"/>
    <property type="evidence" value="ECO:0007669"/>
    <property type="project" value="UniProtKB-KW"/>
</dbReference>
<feature type="binding site" evidence="7">
    <location>
        <position position="16"/>
    </location>
    <ligand>
        <name>Mg(2+)</name>
        <dbReference type="ChEBI" id="CHEBI:18420"/>
    </ligand>
</feature>
<dbReference type="Proteomes" id="UP000754750">
    <property type="component" value="Unassembled WGS sequence"/>
</dbReference>
<organism evidence="8 9">
    <name type="scientific">Faecalispora sporosphaeroides</name>
    <dbReference type="NCBI Taxonomy" id="1549"/>
    <lineage>
        <taxon>Bacteria</taxon>
        <taxon>Bacillati</taxon>
        <taxon>Bacillota</taxon>
        <taxon>Clostridia</taxon>
        <taxon>Eubacteriales</taxon>
        <taxon>Oscillospiraceae</taxon>
        <taxon>Faecalispora</taxon>
    </lineage>
</organism>
<keyword evidence="7" id="KW-0963">Cytoplasm</keyword>
<dbReference type="InterPro" id="IPR031322">
    <property type="entry name" value="Shikimate/glucono_kinase"/>
</dbReference>
<comment type="cofactor">
    <cofactor evidence="7">
        <name>Mg(2+)</name>
        <dbReference type="ChEBI" id="CHEBI:18420"/>
    </cofactor>
    <text evidence="7">Binds 1 Mg(2+) ion per subunit.</text>
</comment>
<accession>A0A928Q651</accession>
<evidence type="ECO:0000313" key="8">
    <source>
        <dbReference type="EMBL" id="MBE6834495.1"/>
    </source>
</evidence>
<evidence type="ECO:0000256" key="7">
    <source>
        <dbReference type="HAMAP-Rule" id="MF_00109"/>
    </source>
</evidence>
<dbReference type="GO" id="GO:0009073">
    <property type="term" value="P:aromatic amino acid family biosynthetic process"/>
    <property type="evidence" value="ECO:0007669"/>
    <property type="project" value="UniProtKB-KW"/>
</dbReference>
<dbReference type="RefSeq" id="WP_020073860.1">
    <property type="nucleotide sequence ID" value="NZ_SVNY01000007.1"/>
</dbReference>
<feature type="binding site" evidence="7">
    <location>
        <position position="34"/>
    </location>
    <ligand>
        <name>substrate</name>
    </ligand>
</feature>
<feature type="binding site" evidence="7">
    <location>
        <position position="137"/>
    </location>
    <ligand>
        <name>substrate</name>
    </ligand>
</feature>
<dbReference type="AlphaFoldDB" id="A0A928Q651"/>
<dbReference type="EMBL" id="SVNY01000007">
    <property type="protein sequence ID" value="MBE6834495.1"/>
    <property type="molecule type" value="Genomic_DNA"/>
</dbReference>
<keyword evidence="6 7" id="KW-0057">Aromatic amino acid biosynthesis</keyword>
<evidence type="ECO:0000256" key="3">
    <source>
        <dbReference type="ARBA" id="ARBA00022741"/>
    </source>
</evidence>
<dbReference type="SUPFAM" id="SSF52540">
    <property type="entry name" value="P-loop containing nucleoside triphosphate hydrolases"/>
    <property type="match status" value="1"/>
</dbReference>
<dbReference type="PANTHER" id="PTHR21087">
    <property type="entry name" value="SHIKIMATE KINASE"/>
    <property type="match status" value="1"/>
</dbReference>
<comment type="caution">
    <text evidence="8">The sequence shown here is derived from an EMBL/GenBank/DDBJ whole genome shotgun (WGS) entry which is preliminary data.</text>
</comment>
<keyword evidence="7" id="KW-0460">Magnesium</keyword>
<dbReference type="GO" id="GO:0004765">
    <property type="term" value="F:shikimate kinase activity"/>
    <property type="evidence" value="ECO:0007669"/>
    <property type="project" value="UniProtKB-UniRule"/>
</dbReference>
<gene>
    <name evidence="7" type="primary">aroK</name>
    <name evidence="8" type="ORF">E7512_13130</name>
</gene>
<dbReference type="CDD" id="cd00464">
    <property type="entry name" value="SK"/>
    <property type="match status" value="1"/>
</dbReference>
<comment type="caution">
    <text evidence="7">Lacks conserved residue(s) required for the propagation of feature annotation.</text>
</comment>
<comment type="catalytic activity">
    <reaction evidence="7">
        <text>shikimate + ATP = 3-phosphoshikimate + ADP + H(+)</text>
        <dbReference type="Rhea" id="RHEA:13121"/>
        <dbReference type="ChEBI" id="CHEBI:15378"/>
        <dbReference type="ChEBI" id="CHEBI:30616"/>
        <dbReference type="ChEBI" id="CHEBI:36208"/>
        <dbReference type="ChEBI" id="CHEBI:145989"/>
        <dbReference type="ChEBI" id="CHEBI:456216"/>
        <dbReference type="EC" id="2.7.1.71"/>
    </reaction>
</comment>
<sequence length="174" mass="19354">MADNIVLCGFMGSGKTTVGQALAQKSGRRFFDLDQCIERRQGKTISQIFADEGEQAFRRMETEAARELCSQKGLVIATGGGAVLREENVDILRRNGVIVLLDASLDTLERRLAGVSDRPLLQRADRQEFLRALYAERMPLYRAAAQLCVDANQDPDTVSEQILQKAELFFGKNT</sequence>
<evidence type="ECO:0000256" key="1">
    <source>
        <dbReference type="ARBA" id="ARBA00022605"/>
    </source>
</evidence>
<dbReference type="PANTHER" id="PTHR21087:SF16">
    <property type="entry name" value="SHIKIMATE KINASE 1, CHLOROPLASTIC"/>
    <property type="match status" value="1"/>
</dbReference>
<feature type="binding site" evidence="7">
    <location>
        <begin position="12"/>
        <end position="17"/>
    </location>
    <ligand>
        <name>ATP</name>
        <dbReference type="ChEBI" id="CHEBI:30616"/>
    </ligand>
</feature>
<proteinExistence type="inferred from homology"/>
<name>A0A928Q651_9FIRM</name>
<dbReference type="GO" id="GO:0005524">
    <property type="term" value="F:ATP binding"/>
    <property type="evidence" value="ECO:0007669"/>
    <property type="project" value="UniProtKB-UniRule"/>
</dbReference>
<comment type="subcellular location">
    <subcellularLocation>
        <location evidence="7">Cytoplasm</location>
    </subcellularLocation>
</comment>
<comment type="pathway">
    <text evidence="7">Metabolic intermediate biosynthesis; chorismate biosynthesis; chorismate from D-erythrose 4-phosphate and phosphoenolpyruvate: step 5/7.</text>
</comment>
<keyword evidence="3 7" id="KW-0547">Nucleotide-binding</keyword>
<feature type="binding site" evidence="7">
    <location>
        <position position="58"/>
    </location>
    <ligand>
        <name>substrate</name>
    </ligand>
</feature>
<dbReference type="Gene3D" id="3.40.50.300">
    <property type="entry name" value="P-loop containing nucleotide triphosphate hydrolases"/>
    <property type="match status" value="1"/>
</dbReference>
<protein>
    <recommendedName>
        <fullName evidence="7">Shikimate kinase</fullName>
        <shortName evidence="7">SK</shortName>
        <ecNumber evidence="7">2.7.1.71</ecNumber>
    </recommendedName>
</protein>
<comment type="similarity">
    <text evidence="7">Belongs to the shikimate kinase family.</text>
</comment>
<keyword evidence="7" id="KW-0479">Metal-binding</keyword>
<evidence type="ECO:0000313" key="9">
    <source>
        <dbReference type="Proteomes" id="UP000754750"/>
    </source>
</evidence>
<evidence type="ECO:0000256" key="2">
    <source>
        <dbReference type="ARBA" id="ARBA00022679"/>
    </source>
</evidence>
<dbReference type="GO" id="GO:0009423">
    <property type="term" value="P:chorismate biosynthetic process"/>
    <property type="evidence" value="ECO:0007669"/>
    <property type="project" value="UniProtKB-UniRule"/>
</dbReference>
<comment type="function">
    <text evidence="7">Catalyzes the specific phosphorylation of the 3-hydroxyl group of shikimic acid using ATP as a cosubstrate.</text>
</comment>
<feature type="binding site" evidence="7">
    <location>
        <position position="80"/>
    </location>
    <ligand>
        <name>substrate</name>
    </ligand>
</feature>
<dbReference type="InterPro" id="IPR027417">
    <property type="entry name" value="P-loop_NTPase"/>
</dbReference>
<dbReference type="HAMAP" id="MF_00109">
    <property type="entry name" value="Shikimate_kinase"/>
    <property type="match status" value="1"/>
</dbReference>